<dbReference type="Gramene" id="VVA28987">
    <property type="protein sequence ID" value="VVA28987"/>
    <property type="gene ID" value="Prudul26B004633"/>
</dbReference>
<sequence>VDKIARMGKSTILESLVRFCDAIETLCARDYLCKPMPRDLQRLLQKAEARGFL</sequence>
<dbReference type="Proteomes" id="UP000327085">
    <property type="component" value="Chromosome 1"/>
</dbReference>
<feature type="non-terminal residue" evidence="1">
    <location>
        <position position="1"/>
    </location>
</feature>
<dbReference type="InParanoid" id="A0A5E4FNL6"/>
<accession>A0A5E4FNL6</accession>
<reference evidence="2" key="1">
    <citation type="journal article" date="2020" name="Plant J.">
        <title>Transposons played a major role in the diversification between the closely related almond and peach genomes: results from the almond genome sequence.</title>
        <authorList>
            <person name="Alioto T."/>
            <person name="Alexiou K.G."/>
            <person name="Bardil A."/>
            <person name="Barteri F."/>
            <person name="Castanera R."/>
            <person name="Cruz F."/>
            <person name="Dhingra A."/>
            <person name="Duval H."/>
            <person name="Fernandez I Marti A."/>
            <person name="Frias L."/>
            <person name="Galan B."/>
            <person name="Garcia J.L."/>
            <person name="Howad W."/>
            <person name="Gomez-Garrido J."/>
            <person name="Gut M."/>
            <person name="Julca I."/>
            <person name="Morata J."/>
            <person name="Puigdomenech P."/>
            <person name="Ribeca P."/>
            <person name="Rubio Cabetas M.J."/>
            <person name="Vlasova A."/>
            <person name="Wirthensohn M."/>
            <person name="Garcia-Mas J."/>
            <person name="Gabaldon T."/>
            <person name="Casacuberta J.M."/>
            <person name="Arus P."/>
        </authorList>
    </citation>
    <scope>NUCLEOTIDE SEQUENCE [LARGE SCALE GENOMIC DNA]</scope>
    <source>
        <strain evidence="2">cv. Texas</strain>
    </source>
</reference>
<feature type="non-terminal residue" evidence="1">
    <location>
        <position position="53"/>
    </location>
</feature>
<evidence type="ECO:0000313" key="2">
    <source>
        <dbReference type="Proteomes" id="UP000327085"/>
    </source>
</evidence>
<dbReference type="AlphaFoldDB" id="A0A5E4FNL6"/>
<dbReference type="EMBL" id="CABIKO010000154">
    <property type="protein sequence ID" value="VVA28987.1"/>
    <property type="molecule type" value="Genomic_DNA"/>
</dbReference>
<protein>
    <submittedName>
        <fullName evidence="1">PREDICTED: ALP1</fullName>
    </submittedName>
</protein>
<evidence type="ECO:0000313" key="1">
    <source>
        <dbReference type="EMBL" id="VVA28987.1"/>
    </source>
</evidence>
<gene>
    <name evidence="1" type="ORF">ALMOND_2B004633</name>
</gene>
<organism evidence="1 2">
    <name type="scientific">Prunus dulcis</name>
    <name type="common">Almond</name>
    <name type="synonym">Amygdalus dulcis</name>
    <dbReference type="NCBI Taxonomy" id="3755"/>
    <lineage>
        <taxon>Eukaryota</taxon>
        <taxon>Viridiplantae</taxon>
        <taxon>Streptophyta</taxon>
        <taxon>Embryophyta</taxon>
        <taxon>Tracheophyta</taxon>
        <taxon>Spermatophyta</taxon>
        <taxon>Magnoliopsida</taxon>
        <taxon>eudicotyledons</taxon>
        <taxon>Gunneridae</taxon>
        <taxon>Pentapetalae</taxon>
        <taxon>rosids</taxon>
        <taxon>fabids</taxon>
        <taxon>Rosales</taxon>
        <taxon>Rosaceae</taxon>
        <taxon>Amygdaloideae</taxon>
        <taxon>Amygdaleae</taxon>
        <taxon>Prunus</taxon>
    </lineage>
</organism>
<proteinExistence type="predicted"/>
<name>A0A5E4FNL6_PRUDU</name>